<keyword evidence="2" id="KW-1185">Reference proteome</keyword>
<sequence>MGAKPASDPEKDFVPPTFTIKELRDSIPKHCFERDTLRSFSYVAYDLCGVAALAYAASFIHTLPAALRVPAWLLYWVCQGVVCTGVWVIAHECGHGAFSANITVNNVTGWILHSALLVPYYSWKYSHSAHHKNTGNMTRDTVFVPRTKTGARMQGKPSTPA</sequence>
<reference evidence="1" key="1">
    <citation type="submission" date="2022-07" db="EMBL/GenBank/DDBJ databases">
        <title>Phylogenomic reconstructions and comparative analyses of Kickxellomycotina fungi.</title>
        <authorList>
            <person name="Reynolds N.K."/>
            <person name="Stajich J.E."/>
            <person name="Barry K."/>
            <person name="Grigoriev I.V."/>
            <person name="Crous P."/>
            <person name="Smith M.E."/>
        </authorList>
    </citation>
    <scope>NUCLEOTIDE SEQUENCE</scope>
    <source>
        <strain evidence="1">BCRC 34780</strain>
    </source>
</reference>
<proteinExistence type="predicted"/>
<feature type="non-terminal residue" evidence="1">
    <location>
        <position position="161"/>
    </location>
</feature>
<evidence type="ECO:0000313" key="1">
    <source>
        <dbReference type="EMBL" id="KAJ2805319.1"/>
    </source>
</evidence>
<evidence type="ECO:0000313" key="2">
    <source>
        <dbReference type="Proteomes" id="UP001140087"/>
    </source>
</evidence>
<name>A0ACC1LCB8_9FUNG</name>
<comment type="caution">
    <text evidence="1">The sequence shown here is derived from an EMBL/GenBank/DDBJ whole genome shotgun (WGS) entry which is preliminary data.</text>
</comment>
<dbReference type="EMBL" id="JANBUN010000256">
    <property type="protein sequence ID" value="KAJ2805319.1"/>
    <property type="molecule type" value="Genomic_DNA"/>
</dbReference>
<protein>
    <submittedName>
        <fullName evidence="1">Uncharacterized protein</fullName>
    </submittedName>
</protein>
<organism evidence="1 2">
    <name type="scientific">Coemansia helicoidea</name>
    <dbReference type="NCBI Taxonomy" id="1286919"/>
    <lineage>
        <taxon>Eukaryota</taxon>
        <taxon>Fungi</taxon>
        <taxon>Fungi incertae sedis</taxon>
        <taxon>Zoopagomycota</taxon>
        <taxon>Kickxellomycotina</taxon>
        <taxon>Kickxellomycetes</taxon>
        <taxon>Kickxellales</taxon>
        <taxon>Kickxellaceae</taxon>
        <taxon>Coemansia</taxon>
    </lineage>
</organism>
<accession>A0ACC1LCB8</accession>
<dbReference type="Proteomes" id="UP001140087">
    <property type="component" value="Unassembled WGS sequence"/>
</dbReference>
<gene>
    <name evidence="1" type="ORF">H4R21_001303</name>
</gene>